<feature type="coiled-coil region" evidence="3">
    <location>
        <begin position="603"/>
        <end position="633"/>
    </location>
</feature>
<dbReference type="Ensembl" id="ENSPKIT00000040833.1">
    <property type="protein sequence ID" value="ENSPKIP00000016343.1"/>
    <property type="gene ID" value="ENSPKIG00000002705.1"/>
</dbReference>
<feature type="compositionally biased region" description="Gly residues" evidence="4">
    <location>
        <begin position="501"/>
        <end position="510"/>
    </location>
</feature>
<feature type="compositionally biased region" description="Low complexity" evidence="4">
    <location>
        <begin position="279"/>
        <end position="289"/>
    </location>
</feature>
<feature type="compositionally biased region" description="Polar residues" evidence="4">
    <location>
        <begin position="659"/>
        <end position="674"/>
    </location>
</feature>
<evidence type="ECO:0000256" key="4">
    <source>
        <dbReference type="SAM" id="MobiDB-lite"/>
    </source>
</evidence>
<keyword evidence="6" id="KW-1185">Reference proteome</keyword>
<organism evidence="5 6">
    <name type="scientific">Paramormyrops kingsleyae</name>
    <dbReference type="NCBI Taxonomy" id="1676925"/>
    <lineage>
        <taxon>Eukaryota</taxon>
        <taxon>Metazoa</taxon>
        <taxon>Chordata</taxon>
        <taxon>Craniata</taxon>
        <taxon>Vertebrata</taxon>
        <taxon>Euteleostomi</taxon>
        <taxon>Actinopterygii</taxon>
        <taxon>Neopterygii</taxon>
        <taxon>Teleostei</taxon>
        <taxon>Osteoglossocephala</taxon>
        <taxon>Osteoglossomorpha</taxon>
        <taxon>Osteoglossiformes</taxon>
        <taxon>Mormyridae</taxon>
        <taxon>Paramormyrops</taxon>
    </lineage>
</organism>
<reference evidence="5" key="2">
    <citation type="submission" date="2025-09" db="UniProtKB">
        <authorList>
            <consortium name="Ensembl"/>
        </authorList>
    </citation>
    <scope>IDENTIFICATION</scope>
</reference>
<protein>
    <submittedName>
        <fullName evidence="5">Coiled-coil serine-rich protein 2b</fullName>
    </submittedName>
</protein>
<name>A0A3B3RD98_9TELE</name>
<feature type="compositionally biased region" description="Basic and acidic residues" evidence="4">
    <location>
        <begin position="646"/>
        <end position="657"/>
    </location>
</feature>
<feature type="compositionally biased region" description="Polar residues" evidence="4">
    <location>
        <begin position="188"/>
        <end position="197"/>
    </location>
</feature>
<feature type="region of interest" description="Disordered" evidence="4">
    <location>
        <begin position="414"/>
        <end position="436"/>
    </location>
</feature>
<dbReference type="Proteomes" id="UP000261540">
    <property type="component" value="Unplaced"/>
</dbReference>
<evidence type="ECO:0000313" key="6">
    <source>
        <dbReference type="Proteomes" id="UP000261540"/>
    </source>
</evidence>
<dbReference type="GO" id="GO:0001578">
    <property type="term" value="P:microtubule bundle formation"/>
    <property type="evidence" value="ECO:0007669"/>
    <property type="project" value="TreeGrafter"/>
</dbReference>
<feature type="region of interest" description="Disordered" evidence="4">
    <location>
        <begin position="352"/>
        <end position="372"/>
    </location>
</feature>
<comment type="similarity">
    <text evidence="1">Belongs to the CCSER family.</text>
</comment>
<dbReference type="AlphaFoldDB" id="A0A3B3RD98"/>
<evidence type="ECO:0000256" key="1">
    <source>
        <dbReference type="ARBA" id="ARBA00010949"/>
    </source>
</evidence>
<keyword evidence="2 3" id="KW-0175">Coiled coil</keyword>
<accession>A0A3B3RD98</accession>
<feature type="region of interest" description="Disordered" evidence="4">
    <location>
        <begin position="1"/>
        <end position="158"/>
    </location>
</feature>
<dbReference type="PANTHER" id="PTHR22461">
    <property type="entry name" value="SERINE-RICH COILED-COIL DOMAIN-CONTAINING PROTEIN 2-RELATED"/>
    <property type="match status" value="1"/>
</dbReference>
<feature type="region of interest" description="Disordered" evidence="4">
    <location>
        <begin position="692"/>
        <end position="878"/>
    </location>
</feature>
<dbReference type="STRING" id="1676925.ENSPKIP00000016343"/>
<dbReference type="OrthoDB" id="9948757at2759"/>
<dbReference type="KEGG" id="pki:111853763"/>
<reference evidence="5" key="1">
    <citation type="submission" date="2025-08" db="UniProtKB">
        <authorList>
            <consortium name="Ensembl"/>
        </authorList>
    </citation>
    <scope>IDENTIFICATION</scope>
</reference>
<feature type="region of interest" description="Disordered" evidence="4">
    <location>
        <begin position="488"/>
        <end position="515"/>
    </location>
</feature>
<evidence type="ECO:0000256" key="3">
    <source>
        <dbReference type="SAM" id="Coils"/>
    </source>
</evidence>
<feature type="compositionally biased region" description="Polar residues" evidence="4">
    <location>
        <begin position="256"/>
        <end position="270"/>
    </location>
</feature>
<feature type="compositionally biased region" description="Polar residues" evidence="4">
    <location>
        <begin position="358"/>
        <end position="372"/>
    </location>
</feature>
<sequence>MGENLFHKPTMVSRLPKFGARPAGGTSPMLNGSGQSTPSVEGKVPPQGKINGMVHVSSLPALKRKTGGGTASVPMPRSEQDLEEQLVAMTREVKNAPATASQPRRTSPVPRGTPRGGRVHGTHSSKLKGSNGGPAPSRSSLRRLVPGPSLRQGLSRSSDSLKALSLDNMVRSQSFSHFKQLPSASPLPVSNSLSFSKGQARCKPVSGRPSPSTKDPAAAVGLAPPSVPKKALLPGKPSVLSYKLTRPSMVKHPRSSSRQGSRDSMVTPLTSPDPPSDLGGTPEESPGPSESEHIPQCPAEFPEDMSLSSTSSLEHVDTSEEYLDDFDNLGDVNGLLQVLPPPREGLLQSQPHALIDNTPPSRQESTPSQTSLHSLLSDGVDWAEMGLTGGDNDFGLPNCHNDQALSPDVGYPHGSSLDLSPSDSSGGTYMWDEEGLEPLGVPTHPCGSYDSDINSMDILNNLDNLESCDLEEDDLMLDVDLPEDCSLHSDADRSSCTEGPGDPGLWGRSGQGHASDRESMFPELDIYSALGVDQHAGGCVPRCTSPSDVEAEALWDLAQDCSTVKAQLLHLKGLLQSEAEDTIQEALQSDAQSQEPNKDSSAAFQVEALLREVQELREELRSKEETISLLTQQTSASVQAGGCTCRRRDSGERRSSSDKATQTPWTRSVPQILQPSGPRISKHLVQGALAGEASSLDPGDPCSFPPSDEGTPGSRPRSPLAPNAAADARSEPGLFQPCQLLELPPKTEEAGKSVSDSGVAVRSLVKSQADGRARTSSRHLGPARGMPASRLPTSGGARSIPGPHLRTKQLAAPSRGLSSFTLRPQTSGSTLPVATFGAPRLRGLGAGSGGRESECSLARAKGPTSSPHSRLPKPKIHQ</sequence>
<feature type="compositionally biased region" description="Basic residues" evidence="4">
    <location>
        <begin position="117"/>
        <end position="126"/>
    </location>
</feature>
<proteinExistence type="inferred from homology"/>
<evidence type="ECO:0000256" key="2">
    <source>
        <dbReference type="ARBA" id="ARBA00023054"/>
    </source>
</evidence>
<dbReference type="GO" id="GO:0008017">
    <property type="term" value="F:microtubule binding"/>
    <property type="evidence" value="ECO:0007669"/>
    <property type="project" value="TreeGrafter"/>
</dbReference>
<feature type="compositionally biased region" description="Polar residues" evidence="4">
    <location>
        <begin position="816"/>
        <end position="832"/>
    </location>
</feature>
<dbReference type="PANTHER" id="PTHR22461:SF2">
    <property type="entry name" value="SERINE-RICH COILED-COIL DOMAIN-CONTAINING PROTEIN 2"/>
    <property type="match status" value="1"/>
</dbReference>
<feature type="compositionally biased region" description="Polar residues" evidence="4">
    <location>
        <begin position="28"/>
        <end position="39"/>
    </location>
</feature>
<evidence type="ECO:0000313" key="5">
    <source>
        <dbReference type="Ensembl" id="ENSPKIP00000016343.1"/>
    </source>
</evidence>
<dbReference type="GeneTree" id="ENSGT00940000153912"/>
<dbReference type="InterPro" id="IPR029627">
    <property type="entry name" value="CCSER"/>
</dbReference>
<dbReference type="GO" id="GO:0015630">
    <property type="term" value="C:microtubule cytoskeleton"/>
    <property type="evidence" value="ECO:0007669"/>
    <property type="project" value="TreeGrafter"/>
</dbReference>
<feature type="compositionally biased region" description="Low complexity" evidence="4">
    <location>
        <begin position="414"/>
        <end position="427"/>
    </location>
</feature>
<feature type="region of interest" description="Disordered" evidence="4">
    <location>
        <begin position="178"/>
        <end position="324"/>
    </location>
</feature>
<feature type="region of interest" description="Disordered" evidence="4">
    <location>
        <begin position="640"/>
        <end position="677"/>
    </location>
</feature>